<feature type="chain" id="PRO_5023145075" evidence="1">
    <location>
        <begin position="22"/>
        <end position="337"/>
    </location>
</feature>
<dbReference type="STRING" id="1314778.A0A5C3Q693"/>
<dbReference type="GO" id="GO:0016787">
    <property type="term" value="F:hydrolase activity"/>
    <property type="evidence" value="ECO:0007669"/>
    <property type="project" value="UniProtKB-KW"/>
</dbReference>
<dbReference type="Pfam" id="PF11790">
    <property type="entry name" value="Glyco_hydro_cc"/>
    <property type="match status" value="1"/>
</dbReference>
<dbReference type="AlphaFoldDB" id="A0A5C3Q693"/>
<sequence>MPYRIAALLLFLALFPHRAVAHAIPPDTQPLHARAVSSTGKAGLPWPNGNYIDVGQYLSTGKVQWYYTWNPSPADLQANLEFVPMLWGERQVSQWDSTINDTIQSLKVTHVLGFNEPEISGQSNMSPSEGAALWKAHVEPLKAQGILLGSPAPSGSPAGKQWLLDWMNQCQGGCNIDFVAVHYYDINSTGFMEYLTDYHDMFQKPVWVTEWACQNFNNADEQCSQQDVVDFMNATQEFMDNTDWVERYAWFGAMEDLQGVNTANALMTSQGKINTLGEQYIGAVTPNVSSGYQPGVVHGGSGTNSTSVSGNNGATHLAVSWLCLLGSAVHTIYTLVP</sequence>
<gene>
    <name evidence="3" type="ORF">K466DRAFT_477826</name>
</gene>
<accession>A0A5C3Q693</accession>
<proteinExistence type="predicted"/>
<dbReference type="GO" id="GO:0009277">
    <property type="term" value="C:fungal-type cell wall"/>
    <property type="evidence" value="ECO:0007669"/>
    <property type="project" value="TreeGrafter"/>
</dbReference>
<name>A0A5C3Q693_9APHY</name>
<dbReference type="InParanoid" id="A0A5C3Q693"/>
<dbReference type="Proteomes" id="UP000308197">
    <property type="component" value="Unassembled WGS sequence"/>
</dbReference>
<dbReference type="InterPro" id="IPR017853">
    <property type="entry name" value="GH"/>
</dbReference>
<evidence type="ECO:0000256" key="1">
    <source>
        <dbReference type="SAM" id="SignalP"/>
    </source>
</evidence>
<dbReference type="PANTHER" id="PTHR34154">
    <property type="entry name" value="ALKALI-SENSITIVE LINKAGE PROTEIN 1"/>
    <property type="match status" value="1"/>
</dbReference>
<keyword evidence="1" id="KW-0732">Signal</keyword>
<dbReference type="Gene3D" id="3.20.20.80">
    <property type="entry name" value="Glycosidases"/>
    <property type="match status" value="1"/>
</dbReference>
<dbReference type="SUPFAM" id="SSF51445">
    <property type="entry name" value="(Trans)glycosidases"/>
    <property type="match status" value="1"/>
</dbReference>
<dbReference type="GO" id="GO:0071966">
    <property type="term" value="P:fungal-type cell wall polysaccharide metabolic process"/>
    <property type="evidence" value="ECO:0007669"/>
    <property type="project" value="TreeGrafter"/>
</dbReference>
<evidence type="ECO:0000313" key="4">
    <source>
        <dbReference type="Proteomes" id="UP000308197"/>
    </source>
</evidence>
<dbReference type="EMBL" id="ML210975">
    <property type="protein sequence ID" value="TFK93933.1"/>
    <property type="molecule type" value="Genomic_DNA"/>
</dbReference>
<keyword evidence="4" id="KW-1185">Reference proteome</keyword>
<dbReference type="InterPro" id="IPR024655">
    <property type="entry name" value="Asl1_glyco_hydro_catalytic"/>
</dbReference>
<evidence type="ECO:0000313" key="3">
    <source>
        <dbReference type="EMBL" id="TFK93933.1"/>
    </source>
</evidence>
<dbReference type="PANTHER" id="PTHR34154:SF3">
    <property type="entry name" value="ALKALI-SENSITIVE LINKAGE PROTEIN 1"/>
    <property type="match status" value="1"/>
</dbReference>
<evidence type="ECO:0000259" key="2">
    <source>
        <dbReference type="Pfam" id="PF11790"/>
    </source>
</evidence>
<reference evidence="3 4" key="1">
    <citation type="journal article" date="2019" name="Nat. Ecol. Evol.">
        <title>Megaphylogeny resolves global patterns of mushroom evolution.</title>
        <authorList>
            <person name="Varga T."/>
            <person name="Krizsan K."/>
            <person name="Foldi C."/>
            <person name="Dima B."/>
            <person name="Sanchez-Garcia M."/>
            <person name="Sanchez-Ramirez S."/>
            <person name="Szollosi G.J."/>
            <person name="Szarkandi J.G."/>
            <person name="Papp V."/>
            <person name="Albert L."/>
            <person name="Andreopoulos W."/>
            <person name="Angelini C."/>
            <person name="Antonin V."/>
            <person name="Barry K.W."/>
            <person name="Bougher N.L."/>
            <person name="Buchanan P."/>
            <person name="Buyck B."/>
            <person name="Bense V."/>
            <person name="Catcheside P."/>
            <person name="Chovatia M."/>
            <person name="Cooper J."/>
            <person name="Damon W."/>
            <person name="Desjardin D."/>
            <person name="Finy P."/>
            <person name="Geml J."/>
            <person name="Haridas S."/>
            <person name="Hughes K."/>
            <person name="Justo A."/>
            <person name="Karasinski D."/>
            <person name="Kautmanova I."/>
            <person name="Kiss B."/>
            <person name="Kocsube S."/>
            <person name="Kotiranta H."/>
            <person name="LaButti K.M."/>
            <person name="Lechner B.E."/>
            <person name="Liimatainen K."/>
            <person name="Lipzen A."/>
            <person name="Lukacs Z."/>
            <person name="Mihaltcheva S."/>
            <person name="Morgado L.N."/>
            <person name="Niskanen T."/>
            <person name="Noordeloos M.E."/>
            <person name="Ohm R.A."/>
            <person name="Ortiz-Santana B."/>
            <person name="Ovrebo C."/>
            <person name="Racz N."/>
            <person name="Riley R."/>
            <person name="Savchenko A."/>
            <person name="Shiryaev A."/>
            <person name="Soop K."/>
            <person name="Spirin V."/>
            <person name="Szebenyi C."/>
            <person name="Tomsovsky M."/>
            <person name="Tulloss R.E."/>
            <person name="Uehling J."/>
            <person name="Grigoriev I.V."/>
            <person name="Vagvolgyi C."/>
            <person name="Papp T."/>
            <person name="Martin F.M."/>
            <person name="Miettinen O."/>
            <person name="Hibbett D.S."/>
            <person name="Nagy L.G."/>
        </authorList>
    </citation>
    <scope>NUCLEOTIDE SEQUENCE [LARGE SCALE GENOMIC DNA]</scope>
    <source>
        <strain evidence="3 4">HHB13444</strain>
    </source>
</reference>
<dbReference type="InterPro" id="IPR053183">
    <property type="entry name" value="ASL1"/>
</dbReference>
<keyword evidence="3" id="KW-0378">Hydrolase</keyword>
<feature type="signal peptide" evidence="1">
    <location>
        <begin position="1"/>
        <end position="21"/>
    </location>
</feature>
<organism evidence="3 4">
    <name type="scientific">Polyporus arcularius HHB13444</name>
    <dbReference type="NCBI Taxonomy" id="1314778"/>
    <lineage>
        <taxon>Eukaryota</taxon>
        <taxon>Fungi</taxon>
        <taxon>Dikarya</taxon>
        <taxon>Basidiomycota</taxon>
        <taxon>Agaricomycotina</taxon>
        <taxon>Agaricomycetes</taxon>
        <taxon>Polyporales</taxon>
        <taxon>Polyporaceae</taxon>
        <taxon>Polyporus</taxon>
    </lineage>
</organism>
<feature type="domain" description="Asl1-like glycosyl hydrolase catalytic" evidence="2">
    <location>
        <begin position="59"/>
        <end position="280"/>
    </location>
</feature>
<protein>
    <submittedName>
        <fullName evidence="3">Glycoside hydrolase family 128 protein</fullName>
    </submittedName>
</protein>